<proteinExistence type="predicted"/>
<dbReference type="AlphaFoldDB" id="A0A803N4M8"/>
<keyword evidence="3" id="KW-1185">Reference proteome</keyword>
<reference evidence="2" key="2">
    <citation type="submission" date="2021-03" db="UniProtKB">
        <authorList>
            <consortium name="EnsemblPlants"/>
        </authorList>
    </citation>
    <scope>IDENTIFICATION</scope>
</reference>
<dbReference type="EnsemblPlants" id="AUR62040344-RA">
    <property type="protein sequence ID" value="AUR62040344-RA:cds"/>
    <property type="gene ID" value="AUR62040344"/>
</dbReference>
<dbReference type="PANTHER" id="PTHR34222:SF97">
    <property type="entry name" value="CATALYTIC REGION, PUTATIVE-RELATED"/>
    <property type="match status" value="1"/>
</dbReference>
<evidence type="ECO:0000256" key="1">
    <source>
        <dbReference type="SAM" id="MobiDB-lite"/>
    </source>
</evidence>
<evidence type="ECO:0000313" key="2">
    <source>
        <dbReference type="EnsemblPlants" id="AUR62040344-RA:cds"/>
    </source>
</evidence>
<evidence type="ECO:0000313" key="3">
    <source>
        <dbReference type="Proteomes" id="UP000596660"/>
    </source>
</evidence>
<dbReference type="Gramene" id="AUR62040344-RA">
    <property type="protein sequence ID" value="AUR62040344-RA:cds"/>
    <property type="gene ID" value="AUR62040344"/>
</dbReference>
<dbReference type="PANTHER" id="PTHR34222">
    <property type="entry name" value="GAG_PRE-INTEGRS DOMAIN-CONTAINING PROTEIN"/>
    <property type="match status" value="1"/>
</dbReference>
<evidence type="ECO:0008006" key="4">
    <source>
        <dbReference type="Google" id="ProtNLM"/>
    </source>
</evidence>
<name>A0A803N4M8_CHEQI</name>
<accession>A0A803N4M8</accession>
<reference evidence="2" key="1">
    <citation type="journal article" date="2017" name="Nature">
        <title>The genome of Chenopodium quinoa.</title>
        <authorList>
            <person name="Jarvis D.E."/>
            <person name="Ho Y.S."/>
            <person name="Lightfoot D.J."/>
            <person name="Schmoeckel S.M."/>
            <person name="Li B."/>
            <person name="Borm T.J.A."/>
            <person name="Ohyanagi H."/>
            <person name="Mineta K."/>
            <person name="Michell C.T."/>
            <person name="Saber N."/>
            <person name="Kharbatia N.M."/>
            <person name="Rupper R.R."/>
            <person name="Sharp A.R."/>
            <person name="Dally N."/>
            <person name="Boughton B.A."/>
            <person name="Woo Y.H."/>
            <person name="Gao G."/>
            <person name="Schijlen E.G.W.M."/>
            <person name="Guo X."/>
            <person name="Momin A.A."/>
            <person name="Negrao S."/>
            <person name="Al-Babili S."/>
            <person name="Gehring C."/>
            <person name="Roessner U."/>
            <person name="Jung C."/>
            <person name="Murphy K."/>
            <person name="Arold S.T."/>
            <person name="Gojobori T."/>
            <person name="van der Linden C.G."/>
            <person name="van Loo E.N."/>
            <person name="Jellen E.N."/>
            <person name="Maughan P.J."/>
            <person name="Tester M."/>
        </authorList>
    </citation>
    <scope>NUCLEOTIDE SEQUENCE [LARGE SCALE GENOMIC DNA]</scope>
    <source>
        <strain evidence="2">cv. PI 614886</strain>
    </source>
</reference>
<sequence>MEIALSSKKNLGSVTGSVQRSAFAEDTAKAKQWDTCNSMRTWVQLEKRFSMSNGFRKYKLNRDIYSLKQNNEYVNVYYTCLTSLWEELDAMNVLPTVSESLAKVRNLLNVISKFQEDSGLFQFLNGLYVSYGVMRSQILTLTHLSSVDFACSMLQQEESHREILDIVGIELGNSAMYSRNQVHRVEPRSCVMYSKTLAQLRQGSERNMTCRACGGKGQSQSRCWTIVRYPKWHHKKNSASVKNAGKPQGQKWSSVKSSPKLAAIAHTTAVS</sequence>
<protein>
    <recommendedName>
        <fullName evidence="4">Retrotransposon gag domain-containing protein</fullName>
    </recommendedName>
</protein>
<organism evidence="2 3">
    <name type="scientific">Chenopodium quinoa</name>
    <name type="common">Quinoa</name>
    <dbReference type="NCBI Taxonomy" id="63459"/>
    <lineage>
        <taxon>Eukaryota</taxon>
        <taxon>Viridiplantae</taxon>
        <taxon>Streptophyta</taxon>
        <taxon>Embryophyta</taxon>
        <taxon>Tracheophyta</taxon>
        <taxon>Spermatophyta</taxon>
        <taxon>Magnoliopsida</taxon>
        <taxon>eudicotyledons</taxon>
        <taxon>Gunneridae</taxon>
        <taxon>Pentapetalae</taxon>
        <taxon>Caryophyllales</taxon>
        <taxon>Chenopodiaceae</taxon>
        <taxon>Chenopodioideae</taxon>
        <taxon>Atripliceae</taxon>
        <taxon>Chenopodium</taxon>
    </lineage>
</organism>
<feature type="region of interest" description="Disordered" evidence="1">
    <location>
        <begin position="235"/>
        <end position="258"/>
    </location>
</feature>
<dbReference type="Proteomes" id="UP000596660">
    <property type="component" value="Unplaced"/>
</dbReference>